<reference evidence="1 2" key="1">
    <citation type="submission" date="2020-07" db="EMBL/GenBank/DDBJ databases">
        <title>Streptomyces isolated from Indian soil.</title>
        <authorList>
            <person name="Mandal S."/>
            <person name="Maiti P.K."/>
        </authorList>
    </citation>
    <scope>NUCLEOTIDE SEQUENCE [LARGE SCALE GENOMIC DNA]</scope>
    <source>
        <strain evidence="1 2">PSKA28</strain>
    </source>
</reference>
<protein>
    <submittedName>
        <fullName evidence="1">Uncharacterized protein</fullName>
    </submittedName>
</protein>
<dbReference type="AlphaFoldDB" id="A0A7W0IBP5"/>
<sequence>MARLHDELVLLPAETRIQNRDGLHELVSGFVQLQASVRELSLHKEGDRVVGGFGRPQMSVARSILRSQVDPRVEDLRLISRRLTAWPISVENLLLRLLSEVRDEVDSCVIALGRPRYVGAGKRIPEARSRLRVVQEVMGEVQRLIEAAADDFSGADLTRVDPAMSDLAWLQWDAATQWPRGWEERIRRMSLEHAPGQFVVQPVDADDRADWLADV</sequence>
<accession>A0A7W0IBP5</accession>
<dbReference type="RefSeq" id="WP_181660524.1">
    <property type="nucleotide sequence ID" value="NZ_JACEHE010000020.1"/>
</dbReference>
<dbReference type="EMBL" id="JACEHE010000020">
    <property type="protein sequence ID" value="MBA2949592.1"/>
    <property type="molecule type" value="Genomic_DNA"/>
</dbReference>
<gene>
    <name evidence="1" type="ORF">H1D24_28165</name>
</gene>
<comment type="caution">
    <text evidence="1">The sequence shown here is derived from an EMBL/GenBank/DDBJ whole genome shotgun (WGS) entry which is preliminary data.</text>
</comment>
<evidence type="ECO:0000313" key="2">
    <source>
        <dbReference type="Proteomes" id="UP000545761"/>
    </source>
</evidence>
<dbReference type="Proteomes" id="UP000545761">
    <property type="component" value="Unassembled WGS sequence"/>
</dbReference>
<organism evidence="1 2">
    <name type="scientific">Streptomyces himalayensis subsp. himalayensis</name>
    <dbReference type="NCBI Taxonomy" id="2756131"/>
    <lineage>
        <taxon>Bacteria</taxon>
        <taxon>Bacillati</taxon>
        <taxon>Actinomycetota</taxon>
        <taxon>Actinomycetes</taxon>
        <taxon>Kitasatosporales</taxon>
        <taxon>Streptomycetaceae</taxon>
        <taxon>Streptomyces</taxon>
        <taxon>Streptomyces himalayensis</taxon>
    </lineage>
</organism>
<evidence type="ECO:0000313" key="1">
    <source>
        <dbReference type="EMBL" id="MBA2949592.1"/>
    </source>
</evidence>
<name>A0A7W0IBP5_9ACTN</name>
<proteinExistence type="predicted"/>